<keyword evidence="2" id="KW-1185">Reference proteome</keyword>
<name>A0A0D0AGE4_9AGAM</name>
<feature type="non-terminal residue" evidence="1">
    <location>
        <position position="1"/>
    </location>
</feature>
<accession>A0A0D0AGE4</accession>
<protein>
    <submittedName>
        <fullName evidence="1">Unplaced genomic scaffold CY34scaffold_338, whole genome shotgun sequence</fullName>
    </submittedName>
</protein>
<dbReference type="Proteomes" id="UP000054485">
    <property type="component" value="Unassembled WGS sequence"/>
</dbReference>
<proteinExistence type="predicted"/>
<reference evidence="1 2" key="1">
    <citation type="submission" date="2014-04" db="EMBL/GenBank/DDBJ databases">
        <authorList>
            <consortium name="DOE Joint Genome Institute"/>
            <person name="Kuo A."/>
            <person name="Ruytinx J."/>
            <person name="Rineau F."/>
            <person name="Colpaert J."/>
            <person name="Kohler A."/>
            <person name="Nagy L.G."/>
            <person name="Floudas D."/>
            <person name="Copeland A."/>
            <person name="Barry K.W."/>
            <person name="Cichocki N."/>
            <person name="Veneault-Fourrey C."/>
            <person name="LaButti K."/>
            <person name="Lindquist E.A."/>
            <person name="Lipzen A."/>
            <person name="Lundell T."/>
            <person name="Morin E."/>
            <person name="Murat C."/>
            <person name="Sun H."/>
            <person name="Tunlid A."/>
            <person name="Henrissat B."/>
            <person name="Grigoriev I.V."/>
            <person name="Hibbett D.S."/>
            <person name="Martin F."/>
            <person name="Nordberg H.P."/>
            <person name="Cantor M.N."/>
            <person name="Hua S.X."/>
        </authorList>
    </citation>
    <scope>NUCLEOTIDE SEQUENCE [LARGE SCALE GENOMIC DNA]</scope>
    <source>
        <strain evidence="1 2">UH-Slu-Lm8-n1</strain>
    </source>
</reference>
<evidence type="ECO:0000313" key="1">
    <source>
        <dbReference type="EMBL" id="KIK37214.1"/>
    </source>
</evidence>
<dbReference type="AlphaFoldDB" id="A0A0D0AGE4"/>
<sequence length="61" mass="6963">PTTSARFPFFHQRVRVFHIFVCDPKRCVQVRDIESGRTTVSLKENLVPSISVLLLSSSGFR</sequence>
<reference evidence="2" key="2">
    <citation type="submission" date="2015-01" db="EMBL/GenBank/DDBJ databases">
        <title>Evolutionary Origins and Diversification of the Mycorrhizal Mutualists.</title>
        <authorList>
            <consortium name="DOE Joint Genome Institute"/>
            <consortium name="Mycorrhizal Genomics Consortium"/>
            <person name="Kohler A."/>
            <person name="Kuo A."/>
            <person name="Nagy L.G."/>
            <person name="Floudas D."/>
            <person name="Copeland A."/>
            <person name="Barry K.W."/>
            <person name="Cichocki N."/>
            <person name="Veneault-Fourrey C."/>
            <person name="LaButti K."/>
            <person name="Lindquist E.A."/>
            <person name="Lipzen A."/>
            <person name="Lundell T."/>
            <person name="Morin E."/>
            <person name="Murat C."/>
            <person name="Riley R."/>
            <person name="Ohm R."/>
            <person name="Sun H."/>
            <person name="Tunlid A."/>
            <person name="Henrissat B."/>
            <person name="Grigoriev I.V."/>
            <person name="Hibbett D.S."/>
            <person name="Martin F."/>
        </authorList>
    </citation>
    <scope>NUCLEOTIDE SEQUENCE [LARGE SCALE GENOMIC DNA]</scope>
    <source>
        <strain evidence="2">UH-Slu-Lm8-n1</strain>
    </source>
</reference>
<dbReference type="EMBL" id="KN835469">
    <property type="protein sequence ID" value="KIK37214.1"/>
    <property type="molecule type" value="Genomic_DNA"/>
</dbReference>
<organism evidence="1 2">
    <name type="scientific">Suillus luteus UH-Slu-Lm8-n1</name>
    <dbReference type="NCBI Taxonomy" id="930992"/>
    <lineage>
        <taxon>Eukaryota</taxon>
        <taxon>Fungi</taxon>
        <taxon>Dikarya</taxon>
        <taxon>Basidiomycota</taxon>
        <taxon>Agaricomycotina</taxon>
        <taxon>Agaricomycetes</taxon>
        <taxon>Agaricomycetidae</taxon>
        <taxon>Boletales</taxon>
        <taxon>Suillineae</taxon>
        <taxon>Suillaceae</taxon>
        <taxon>Suillus</taxon>
    </lineage>
</organism>
<evidence type="ECO:0000313" key="2">
    <source>
        <dbReference type="Proteomes" id="UP000054485"/>
    </source>
</evidence>
<gene>
    <name evidence="1" type="ORF">CY34DRAFT_810563</name>
</gene>
<dbReference type="HOGENOM" id="CLU_2929210_0_0_1"/>
<dbReference type="InParanoid" id="A0A0D0AGE4"/>